<keyword evidence="2 5" id="KW-0812">Transmembrane</keyword>
<keyword evidence="3 5" id="KW-1133">Transmembrane helix</keyword>
<sequence length="161" mass="17168">MIGTALFAVAPLTAGVGIPWALTRWRSRSPVPGGLPARVAGGALMVAGAAAVADSFRRFAVEGLGTPAPVAPTRHLVVTGMYRHVRNPMYVAILAMVTGQGLVLGRRTLFVYAAVLAVPVVVFVKLYEEPTLARTYGGQYQAYRRTVPGWWPRLTPARSGP</sequence>
<proteinExistence type="predicted"/>
<dbReference type="EMBL" id="BMEQ01000039">
    <property type="protein sequence ID" value="GGG70512.1"/>
    <property type="molecule type" value="Genomic_DNA"/>
</dbReference>
<evidence type="ECO:0000256" key="1">
    <source>
        <dbReference type="ARBA" id="ARBA00004127"/>
    </source>
</evidence>
<dbReference type="GO" id="GO:0012505">
    <property type="term" value="C:endomembrane system"/>
    <property type="evidence" value="ECO:0007669"/>
    <property type="project" value="UniProtKB-SubCell"/>
</dbReference>
<organism evidence="6 7">
    <name type="scientific">Kocuria dechangensis</name>
    <dbReference type="NCBI Taxonomy" id="1176249"/>
    <lineage>
        <taxon>Bacteria</taxon>
        <taxon>Bacillati</taxon>
        <taxon>Actinomycetota</taxon>
        <taxon>Actinomycetes</taxon>
        <taxon>Micrococcales</taxon>
        <taxon>Micrococcaceae</taxon>
        <taxon>Kocuria</taxon>
    </lineage>
</organism>
<keyword evidence="7" id="KW-1185">Reference proteome</keyword>
<evidence type="ECO:0000256" key="5">
    <source>
        <dbReference type="SAM" id="Phobius"/>
    </source>
</evidence>
<feature type="transmembrane region" description="Helical" evidence="5">
    <location>
        <begin position="87"/>
        <end position="103"/>
    </location>
</feature>
<dbReference type="Pfam" id="PF04191">
    <property type="entry name" value="PEMT"/>
    <property type="match status" value="1"/>
</dbReference>
<feature type="transmembrane region" description="Helical" evidence="5">
    <location>
        <begin position="109"/>
        <end position="127"/>
    </location>
</feature>
<comment type="caution">
    <text evidence="6">The sequence shown here is derived from an EMBL/GenBank/DDBJ whole genome shotgun (WGS) entry which is preliminary data.</text>
</comment>
<reference evidence="6" key="1">
    <citation type="journal article" date="2014" name="Int. J. Syst. Evol. Microbiol.">
        <title>Complete genome sequence of Corynebacterium casei LMG S-19264T (=DSM 44701T), isolated from a smear-ripened cheese.</title>
        <authorList>
            <consortium name="US DOE Joint Genome Institute (JGI-PGF)"/>
            <person name="Walter F."/>
            <person name="Albersmeier A."/>
            <person name="Kalinowski J."/>
            <person name="Ruckert C."/>
        </authorList>
    </citation>
    <scope>NUCLEOTIDE SEQUENCE</scope>
    <source>
        <strain evidence="6">CGMCC 1.12187</strain>
    </source>
</reference>
<evidence type="ECO:0000256" key="3">
    <source>
        <dbReference type="ARBA" id="ARBA00022989"/>
    </source>
</evidence>
<dbReference type="Gene3D" id="1.20.120.1630">
    <property type="match status" value="1"/>
</dbReference>
<evidence type="ECO:0000256" key="2">
    <source>
        <dbReference type="ARBA" id="ARBA00022692"/>
    </source>
</evidence>
<comment type="subcellular location">
    <subcellularLocation>
        <location evidence="1">Endomembrane system</location>
        <topology evidence="1">Multi-pass membrane protein</topology>
    </subcellularLocation>
</comment>
<evidence type="ECO:0000313" key="7">
    <source>
        <dbReference type="Proteomes" id="UP000638848"/>
    </source>
</evidence>
<evidence type="ECO:0000256" key="4">
    <source>
        <dbReference type="ARBA" id="ARBA00023136"/>
    </source>
</evidence>
<gene>
    <name evidence="6" type="ORF">GCM10011374_38850</name>
</gene>
<dbReference type="InterPro" id="IPR007318">
    <property type="entry name" value="Phopholipid_MeTrfase"/>
</dbReference>
<keyword evidence="4 5" id="KW-0472">Membrane</keyword>
<dbReference type="AlphaFoldDB" id="A0A917H821"/>
<evidence type="ECO:0008006" key="8">
    <source>
        <dbReference type="Google" id="ProtNLM"/>
    </source>
</evidence>
<name>A0A917H821_9MICC</name>
<feature type="transmembrane region" description="Helical" evidence="5">
    <location>
        <begin position="39"/>
        <end position="56"/>
    </location>
</feature>
<evidence type="ECO:0000313" key="6">
    <source>
        <dbReference type="EMBL" id="GGG70512.1"/>
    </source>
</evidence>
<reference evidence="6" key="2">
    <citation type="submission" date="2020-09" db="EMBL/GenBank/DDBJ databases">
        <authorList>
            <person name="Sun Q."/>
            <person name="Zhou Y."/>
        </authorList>
    </citation>
    <scope>NUCLEOTIDE SEQUENCE</scope>
    <source>
        <strain evidence="6">CGMCC 1.12187</strain>
    </source>
</reference>
<dbReference type="Proteomes" id="UP000638848">
    <property type="component" value="Unassembled WGS sequence"/>
</dbReference>
<accession>A0A917H821</accession>
<protein>
    <recommendedName>
        <fullName evidence="8">Isoprenylcysteine carboxylmethyltransferase family protein</fullName>
    </recommendedName>
</protein>